<organism evidence="2">
    <name type="scientific">marine sediment metagenome</name>
    <dbReference type="NCBI Taxonomy" id="412755"/>
    <lineage>
        <taxon>unclassified sequences</taxon>
        <taxon>metagenomes</taxon>
        <taxon>ecological metagenomes</taxon>
    </lineage>
</organism>
<evidence type="ECO:0000256" key="1">
    <source>
        <dbReference type="SAM" id="MobiDB-lite"/>
    </source>
</evidence>
<name>A0A0F9UAX1_9ZZZZ</name>
<reference evidence="2" key="1">
    <citation type="journal article" date="2015" name="Nature">
        <title>Complex archaea that bridge the gap between prokaryotes and eukaryotes.</title>
        <authorList>
            <person name="Spang A."/>
            <person name="Saw J.H."/>
            <person name="Jorgensen S.L."/>
            <person name="Zaremba-Niedzwiedzka K."/>
            <person name="Martijn J."/>
            <person name="Lind A.E."/>
            <person name="van Eijk R."/>
            <person name="Schleper C."/>
            <person name="Guy L."/>
            <person name="Ettema T.J."/>
        </authorList>
    </citation>
    <scope>NUCLEOTIDE SEQUENCE</scope>
</reference>
<feature type="region of interest" description="Disordered" evidence="1">
    <location>
        <begin position="103"/>
        <end position="141"/>
    </location>
</feature>
<protein>
    <submittedName>
        <fullName evidence="2">Uncharacterized protein</fullName>
    </submittedName>
</protein>
<dbReference type="EMBL" id="LAZR01000763">
    <property type="protein sequence ID" value="KKN58421.1"/>
    <property type="molecule type" value="Genomic_DNA"/>
</dbReference>
<accession>A0A0F9UAX1</accession>
<sequence>MAKLIYAILDWHAPFVRPGIKRLMWLTRLSRRQIFYHLSALRQFESSQKQVANWPTPVPDKLGHRPKKVQLTLEKGAMDTPDKVQPSPPLAAEDTSLMGVTVLNPNSLNSEEGSAVRKHPDQIQAERWQQHIASSGVRGYK</sequence>
<dbReference type="AlphaFoldDB" id="A0A0F9UAX1"/>
<evidence type="ECO:0000313" key="2">
    <source>
        <dbReference type="EMBL" id="KKN58421.1"/>
    </source>
</evidence>
<comment type="caution">
    <text evidence="2">The sequence shown here is derived from an EMBL/GenBank/DDBJ whole genome shotgun (WGS) entry which is preliminary data.</text>
</comment>
<proteinExistence type="predicted"/>
<feature type="compositionally biased region" description="Polar residues" evidence="1">
    <location>
        <begin position="103"/>
        <end position="112"/>
    </location>
</feature>
<gene>
    <name evidence="2" type="ORF">LCGC14_0552340</name>
</gene>